<comment type="subcellular location">
    <subcellularLocation>
        <location evidence="2">Cytoplasm</location>
    </subcellularLocation>
</comment>
<evidence type="ECO:0000259" key="11">
    <source>
        <dbReference type="Pfam" id="PF00561"/>
    </source>
</evidence>
<dbReference type="InterPro" id="IPR005944">
    <property type="entry name" value="Pro_iminopeptidase"/>
</dbReference>
<dbReference type="InterPro" id="IPR029058">
    <property type="entry name" value="AB_hydrolase_fold"/>
</dbReference>
<dbReference type="PRINTS" id="PR00111">
    <property type="entry name" value="ABHYDROLASE"/>
</dbReference>
<evidence type="ECO:0000256" key="6">
    <source>
        <dbReference type="ARBA" id="ARBA00022438"/>
    </source>
</evidence>
<evidence type="ECO:0000256" key="5">
    <source>
        <dbReference type="ARBA" id="ARBA00021843"/>
    </source>
</evidence>
<dbReference type="PANTHER" id="PTHR43722">
    <property type="entry name" value="PROLINE IMINOPEPTIDASE"/>
    <property type="match status" value="1"/>
</dbReference>
<evidence type="ECO:0000256" key="4">
    <source>
        <dbReference type="ARBA" id="ARBA00012568"/>
    </source>
</evidence>
<evidence type="ECO:0000256" key="10">
    <source>
        <dbReference type="ARBA" id="ARBA00029605"/>
    </source>
</evidence>
<keyword evidence="7" id="KW-0963">Cytoplasm</keyword>
<accession>A0ABV3ZZB4</accession>
<protein>
    <recommendedName>
        <fullName evidence="5">Proline iminopeptidase</fullName>
        <ecNumber evidence="4">3.4.11.5</ecNumber>
    </recommendedName>
    <alternativeName>
        <fullName evidence="10">Prolyl aminopeptidase</fullName>
    </alternativeName>
</protein>
<sequence length="357" mass="38888">MKSKFDAISSKPFWPAPRWLARGAHRMAWRELGRADGECWLLLHGGPGGGCQPGMLKPFDLGRQRVIAPDQRGAGASRPRGSIQANHTAALVADLEALREHLGVPRWSLLAGSWGTVVALGYARQHPQRVQRLVLRGAFRLTRREIGGLLLPSARKGKALGRSDAVWPVKPGTPLAWALADLAQLLQSGTPGVASLHALRGWALREMRDAAAGLRRSLLHARGSAAAALRREWAALRRRQRRAEAGLLRPRANRSDRLLWARYRVQAHYLRHRGFVRPGALDGAVRALARQGVAVAWVHGRFDAICPPANSRRWARMGLVAGAAVSLRLPPCGHLADEPAMRAALRQCLAGPPLGPP</sequence>
<gene>
    <name evidence="12" type="ORF">AB6724_18325</name>
</gene>
<evidence type="ECO:0000256" key="8">
    <source>
        <dbReference type="ARBA" id="ARBA00022670"/>
    </source>
</evidence>
<keyword evidence="13" id="KW-1185">Reference proteome</keyword>
<name>A0ABV3ZZB4_9BURK</name>
<keyword evidence="9 12" id="KW-0378">Hydrolase</keyword>
<dbReference type="InterPro" id="IPR002410">
    <property type="entry name" value="Peptidase_S33"/>
</dbReference>
<dbReference type="PRINTS" id="PR00793">
    <property type="entry name" value="PROAMNOPTASE"/>
</dbReference>
<evidence type="ECO:0000256" key="3">
    <source>
        <dbReference type="ARBA" id="ARBA00010088"/>
    </source>
</evidence>
<evidence type="ECO:0000256" key="7">
    <source>
        <dbReference type="ARBA" id="ARBA00022490"/>
    </source>
</evidence>
<feature type="domain" description="AB hydrolase-1" evidence="11">
    <location>
        <begin position="41"/>
        <end position="316"/>
    </location>
</feature>
<reference evidence="12 13" key="1">
    <citation type="journal article" date="2013" name="Int. J. Syst. Evol. Microbiol.">
        <title>Comamonas guangdongensis sp. nov., isolated from subterranean forest sediment, and emended description of the genus Comamonas.</title>
        <authorList>
            <person name="Zhang J."/>
            <person name="Wang Y."/>
            <person name="Zhou S."/>
            <person name="Wu C."/>
            <person name="He J."/>
            <person name="Li F."/>
        </authorList>
    </citation>
    <scope>NUCLEOTIDE SEQUENCE [LARGE SCALE GENOMIC DNA]</scope>
    <source>
        <strain evidence="12 13">CCTCC AB2011133</strain>
    </source>
</reference>
<dbReference type="EMBL" id="JBFYGN010000026">
    <property type="protein sequence ID" value="MEX8194793.1"/>
    <property type="molecule type" value="Genomic_DNA"/>
</dbReference>
<organism evidence="12 13">
    <name type="scientific">Comamonas guangdongensis</name>
    <dbReference type="NCBI Taxonomy" id="510515"/>
    <lineage>
        <taxon>Bacteria</taxon>
        <taxon>Pseudomonadati</taxon>
        <taxon>Pseudomonadota</taxon>
        <taxon>Betaproteobacteria</taxon>
        <taxon>Burkholderiales</taxon>
        <taxon>Comamonadaceae</taxon>
        <taxon>Comamonas</taxon>
    </lineage>
</organism>
<dbReference type="EC" id="3.4.11.5" evidence="4"/>
<dbReference type="PANTHER" id="PTHR43722:SF1">
    <property type="entry name" value="PROLINE IMINOPEPTIDASE"/>
    <property type="match status" value="1"/>
</dbReference>
<dbReference type="Gene3D" id="3.40.50.1820">
    <property type="entry name" value="alpha/beta hydrolase"/>
    <property type="match status" value="1"/>
</dbReference>
<evidence type="ECO:0000313" key="13">
    <source>
        <dbReference type="Proteomes" id="UP001561046"/>
    </source>
</evidence>
<comment type="catalytic activity">
    <reaction evidence="1">
        <text>Release of N-terminal proline from a peptide.</text>
        <dbReference type="EC" id="3.4.11.5"/>
    </reaction>
</comment>
<evidence type="ECO:0000256" key="1">
    <source>
        <dbReference type="ARBA" id="ARBA00001585"/>
    </source>
</evidence>
<dbReference type="GO" id="GO:0016787">
    <property type="term" value="F:hydrolase activity"/>
    <property type="evidence" value="ECO:0007669"/>
    <property type="project" value="UniProtKB-KW"/>
</dbReference>
<dbReference type="InterPro" id="IPR000073">
    <property type="entry name" value="AB_hydrolase_1"/>
</dbReference>
<dbReference type="RefSeq" id="WP_369339971.1">
    <property type="nucleotide sequence ID" value="NZ_JBFYGN010000026.1"/>
</dbReference>
<proteinExistence type="inferred from homology"/>
<keyword evidence="8" id="KW-0645">Protease</keyword>
<keyword evidence="6" id="KW-0031">Aminopeptidase</keyword>
<evidence type="ECO:0000256" key="2">
    <source>
        <dbReference type="ARBA" id="ARBA00004496"/>
    </source>
</evidence>
<comment type="similarity">
    <text evidence="3">Belongs to the peptidase S33 family.</text>
</comment>
<evidence type="ECO:0000256" key="9">
    <source>
        <dbReference type="ARBA" id="ARBA00022801"/>
    </source>
</evidence>
<dbReference type="Pfam" id="PF00561">
    <property type="entry name" value="Abhydrolase_1"/>
    <property type="match status" value="1"/>
</dbReference>
<dbReference type="SUPFAM" id="SSF53474">
    <property type="entry name" value="alpha/beta-Hydrolases"/>
    <property type="match status" value="1"/>
</dbReference>
<comment type="caution">
    <text evidence="12">The sequence shown here is derived from an EMBL/GenBank/DDBJ whole genome shotgun (WGS) entry which is preliminary data.</text>
</comment>
<evidence type="ECO:0000313" key="12">
    <source>
        <dbReference type="EMBL" id="MEX8194793.1"/>
    </source>
</evidence>
<dbReference type="Proteomes" id="UP001561046">
    <property type="component" value="Unassembled WGS sequence"/>
</dbReference>